<dbReference type="InterPro" id="IPR011057">
    <property type="entry name" value="Mss4-like_sf"/>
</dbReference>
<feature type="domain" description="CENP-V/GFA" evidence="4">
    <location>
        <begin position="12"/>
        <end position="120"/>
    </location>
</feature>
<keyword evidence="3" id="KW-0862">Zinc</keyword>
<dbReference type="PANTHER" id="PTHR28620">
    <property type="entry name" value="CENTROMERE PROTEIN V"/>
    <property type="match status" value="1"/>
</dbReference>
<gene>
    <name evidence="5" type="ORF">QBC38DRAFT_480820</name>
</gene>
<keyword evidence="6" id="KW-1185">Reference proteome</keyword>
<dbReference type="InterPro" id="IPR006913">
    <property type="entry name" value="CENP-V/GFA"/>
</dbReference>
<evidence type="ECO:0000313" key="6">
    <source>
        <dbReference type="Proteomes" id="UP001301958"/>
    </source>
</evidence>
<keyword evidence="2" id="KW-0479">Metal-binding</keyword>
<dbReference type="InterPro" id="IPR052355">
    <property type="entry name" value="CENP-V-like"/>
</dbReference>
<dbReference type="PROSITE" id="PS51891">
    <property type="entry name" value="CENP_V_GFA"/>
    <property type="match status" value="2"/>
</dbReference>
<dbReference type="GO" id="GO:0046872">
    <property type="term" value="F:metal ion binding"/>
    <property type="evidence" value="ECO:0007669"/>
    <property type="project" value="UniProtKB-KW"/>
</dbReference>
<sequence length="293" mass="32637">MADTVDVLTQKYRGSCHCGAFVFELEIPEIKSANTCNCSICVKRNNGWVMPGVQPTIIKDEGTMVVYSFGSGKMPQRFCGKCGVAVLCNADSYPPPMNIAINVRTLQNFDFYNLESKVYDGASFGVKYEPTPYTGPEPEPSHFEGGKTYHGSCHCGAVTAALKVPTSLEDKSYKEPIMACNCSLCRRIGATWIYPANTQLSIQGSVNLSSYVFGYQAWRRWFCKTCGVYIYTDPNDLTEEGIASLPENIRTFREKMGHVRPFNLQVLDGFDLKSIEAPVNDGWTKQKPEYINP</sequence>
<dbReference type="Pfam" id="PF04828">
    <property type="entry name" value="GFA"/>
    <property type="match status" value="2"/>
</dbReference>
<evidence type="ECO:0000256" key="3">
    <source>
        <dbReference type="ARBA" id="ARBA00022833"/>
    </source>
</evidence>
<name>A0AAN7BN26_9PEZI</name>
<feature type="domain" description="CENP-V/GFA" evidence="4">
    <location>
        <begin position="149"/>
        <end position="268"/>
    </location>
</feature>
<dbReference type="AlphaFoldDB" id="A0AAN7BN26"/>
<dbReference type="PANTHER" id="PTHR28620:SF1">
    <property type="entry name" value="CENP-V_GFA DOMAIN-CONTAINING PROTEIN"/>
    <property type="match status" value="1"/>
</dbReference>
<dbReference type="Proteomes" id="UP001301958">
    <property type="component" value="Unassembled WGS sequence"/>
</dbReference>
<dbReference type="Gene3D" id="2.170.150.70">
    <property type="match status" value="2"/>
</dbReference>
<accession>A0AAN7BN26</accession>
<organism evidence="5 6">
    <name type="scientific">Podospora fimiseda</name>
    <dbReference type="NCBI Taxonomy" id="252190"/>
    <lineage>
        <taxon>Eukaryota</taxon>
        <taxon>Fungi</taxon>
        <taxon>Dikarya</taxon>
        <taxon>Ascomycota</taxon>
        <taxon>Pezizomycotina</taxon>
        <taxon>Sordariomycetes</taxon>
        <taxon>Sordariomycetidae</taxon>
        <taxon>Sordariales</taxon>
        <taxon>Podosporaceae</taxon>
        <taxon>Podospora</taxon>
    </lineage>
</organism>
<dbReference type="EMBL" id="MU865349">
    <property type="protein sequence ID" value="KAK4226374.1"/>
    <property type="molecule type" value="Genomic_DNA"/>
</dbReference>
<protein>
    <recommendedName>
        <fullName evidence="4">CENP-V/GFA domain-containing protein</fullName>
    </recommendedName>
</protein>
<comment type="caution">
    <text evidence="5">The sequence shown here is derived from an EMBL/GenBank/DDBJ whole genome shotgun (WGS) entry which is preliminary data.</text>
</comment>
<dbReference type="SUPFAM" id="SSF51316">
    <property type="entry name" value="Mss4-like"/>
    <property type="match status" value="2"/>
</dbReference>
<evidence type="ECO:0000259" key="4">
    <source>
        <dbReference type="PROSITE" id="PS51891"/>
    </source>
</evidence>
<comment type="similarity">
    <text evidence="1">Belongs to the Gfa family.</text>
</comment>
<evidence type="ECO:0000256" key="2">
    <source>
        <dbReference type="ARBA" id="ARBA00022723"/>
    </source>
</evidence>
<reference evidence="5" key="2">
    <citation type="submission" date="2023-05" db="EMBL/GenBank/DDBJ databases">
        <authorList>
            <consortium name="Lawrence Berkeley National Laboratory"/>
            <person name="Steindorff A."/>
            <person name="Hensen N."/>
            <person name="Bonometti L."/>
            <person name="Westerberg I."/>
            <person name="Brannstrom I.O."/>
            <person name="Guillou S."/>
            <person name="Cros-Aarteil S."/>
            <person name="Calhoun S."/>
            <person name="Haridas S."/>
            <person name="Kuo A."/>
            <person name="Mondo S."/>
            <person name="Pangilinan J."/>
            <person name="Riley R."/>
            <person name="Labutti K."/>
            <person name="Andreopoulos B."/>
            <person name="Lipzen A."/>
            <person name="Chen C."/>
            <person name="Yanf M."/>
            <person name="Daum C."/>
            <person name="Ng V."/>
            <person name="Clum A."/>
            <person name="Ohm R."/>
            <person name="Martin F."/>
            <person name="Silar P."/>
            <person name="Natvig D."/>
            <person name="Lalanne C."/>
            <person name="Gautier V."/>
            <person name="Ament-Velasquez S.L."/>
            <person name="Kruys A."/>
            <person name="Hutchinson M.I."/>
            <person name="Powell A.J."/>
            <person name="Barry K."/>
            <person name="Miller A.N."/>
            <person name="Grigoriev I.V."/>
            <person name="Debuchy R."/>
            <person name="Gladieux P."/>
            <person name="Thoren M.H."/>
            <person name="Johannesson H."/>
        </authorList>
    </citation>
    <scope>NUCLEOTIDE SEQUENCE</scope>
    <source>
        <strain evidence="5">CBS 990.96</strain>
    </source>
</reference>
<evidence type="ECO:0000313" key="5">
    <source>
        <dbReference type="EMBL" id="KAK4226374.1"/>
    </source>
</evidence>
<proteinExistence type="inferred from homology"/>
<dbReference type="GO" id="GO:0016846">
    <property type="term" value="F:carbon-sulfur lyase activity"/>
    <property type="evidence" value="ECO:0007669"/>
    <property type="project" value="InterPro"/>
</dbReference>
<evidence type="ECO:0000256" key="1">
    <source>
        <dbReference type="ARBA" id="ARBA00005495"/>
    </source>
</evidence>
<reference evidence="5" key="1">
    <citation type="journal article" date="2023" name="Mol. Phylogenet. Evol.">
        <title>Genome-scale phylogeny and comparative genomics of the fungal order Sordariales.</title>
        <authorList>
            <person name="Hensen N."/>
            <person name="Bonometti L."/>
            <person name="Westerberg I."/>
            <person name="Brannstrom I.O."/>
            <person name="Guillou S."/>
            <person name="Cros-Aarteil S."/>
            <person name="Calhoun S."/>
            <person name="Haridas S."/>
            <person name="Kuo A."/>
            <person name="Mondo S."/>
            <person name="Pangilinan J."/>
            <person name="Riley R."/>
            <person name="LaButti K."/>
            <person name="Andreopoulos B."/>
            <person name="Lipzen A."/>
            <person name="Chen C."/>
            <person name="Yan M."/>
            <person name="Daum C."/>
            <person name="Ng V."/>
            <person name="Clum A."/>
            <person name="Steindorff A."/>
            <person name="Ohm R.A."/>
            <person name="Martin F."/>
            <person name="Silar P."/>
            <person name="Natvig D.O."/>
            <person name="Lalanne C."/>
            <person name="Gautier V."/>
            <person name="Ament-Velasquez S.L."/>
            <person name="Kruys A."/>
            <person name="Hutchinson M.I."/>
            <person name="Powell A.J."/>
            <person name="Barry K."/>
            <person name="Miller A.N."/>
            <person name="Grigoriev I.V."/>
            <person name="Debuchy R."/>
            <person name="Gladieux P."/>
            <person name="Hiltunen Thoren M."/>
            <person name="Johannesson H."/>
        </authorList>
    </citation>
    <scope>NUCLEOTIDE SEQUENCE</scope>
    <source>
        <strain evidence="5">CBS 990.96</strain>
    </source>
</reference>